<comment type="caution">
    <text evidence="2">The sequence shown here is derived from an EMBL/GenBank/DDBJ whole genome shotgun (WGS) entry which is preliminary data.</text>
</comment>
<evidence type="ECO:0000313" key="2">
    <source>
        <dbReference type="EMBL" id="PFX30226.1"/>
    </source>
</evidence>
<feature type="region of interest" description="Disordered" evidence="1">
    <location>
        <begin position="165"/>
        <end position="215"/>
    </location>
</feature>
<feature type="compositionally biased region" description="Polar residues" evidence="1">
    <location>
        <begin position="204"/>
        <end position="215"/>
    </location>
</feature>
<protein>
    <submittedName>
        <fullName evidence="2">Uncharacterized protein</fullName>
    </submittedName>
</protein>
<gene>
    <name evidence="2" type="ORF">AWC38_SpisGene4955</name>
</gene>
<dbReference type="AlphaFoldDB" id="A0A2B4SLI0"/>
<evidence type="ECO:0000256" key="1">
    <source>
        <dbReference type="SAM" id="MobiDB-lite"/>
    </source>
</evidence>
<evidence type="ECO:0000313" key="3">
    <source>
        <dbReference type="Proteomes" id="UP000225706"/>
    </source>
</evidence>
<sequence>MGSSLFFFELETTILLGAEVFRTKDLKELLAALRYSVLIRPKMMGWDALLNQGVKKYHKHDGRKTEDKCLNNIKDFMCHMRRPPFVTMWNSIDFYDFSVTEIYRGRDDAKYPNEKHQVANFSSLRSELEWKINHQKLLHADYKQGQNGGVYRQCLEKADKFAANRSKEPPLRDKRIDCESRNAEDCDKDVRKTEAEEGKVRGAPSQSLIANNCHE</sequence>
<dbReference type="EMBL" id="LSMT01000053">
    <property type="protein sequence ID" value="PFX30226.1"/>
    <property type="molecule type" value="Genomic_DNA"/>
</dbReference>
<name>A0A2B4SLI0_STYPI</name>
<proteinExistence type="predicted"/>
<keyword evidence="3" id="KW-1185">Reference proteome</keyword>
<feature type="compositionally biased region" description="Basic and acidic residues" evidence="1">
    <location>
        <begin position="165"/>
        <end position="200"/>
    </location>
</feature>
<reference evidence="3" key="1">
    <citation type="journal article" date="2017" name="bioRxiv">
        <title>Comparative analysis of the genomes of Stylophora pistillata and Acropora digitifera provides evidence for extensive differences between species of corals.</title>
        <authorList>
            <person name="Voolstra C.R."/>
            <person name="Li Y."/>
            <person name="Liew Y.J."/>
            <person name="Baumgarten S."/>
            <person name="Zoccola D."/>
            <person name="Flot J.-F."/>
            <person name="Tambutte S."/>
            <person name="Allemand D."/>
            <person name="Aranda M."/>
        </authorList>
    </citation>
    <scope>NUCLEOTIDE SEQUENCE [LARGE SCALE GENOMIC DNA]</scope>
</reference>
<accession>A0A2B4SLI0</accession>
<dbReference type="Proteomes" id="UP000225706">
    <property type="component" value="Unassembled WGS sequence"/>
</dbReference>
<organism evidence="2 3">
    <name type="scientific">Stylophora pistillata</name>
    <name type="common">Smooth cauliflower coral</name>
    <dbReference type="NCBI Taxonomy" id="50429"/>
    <lineage>
        <taxon>Eukaryota</taxon>
        <taxon>Metazoa</taxon>
        <taxon>Cnidaria</taxon>
        <taxon>Anthozoa</taxon>
        <taxon>Hexacorallia</taxon>
        <taxon>Scleractinia</taxon>
        <taxon>Astrocoeniina</taxon>
        <taxon>Pocilloporidae</taxon>
        <taxon>Stylophora</taxon>
    </lineage>
</organism>